<sequence length="126" mass="13623">MTIKNIPIPIFPLFPSPKCRYCNKTSTRHKVSTGNTNIIANKGRPYYICEVCNGVSSSGWVSWDDKIGIHVSNPACDCGVVSRRDTAGAGTKMGKGNKFFTCAWGGCGFFRAVPNVLEVDTTLPSS</sequence>
<evidence type="ECO:0000313" key="2">
    <source>
        <dbReference type="EMBL" id="CZR56223.1"/>
    </source>
</evidence>
<proteinExistence type="predicted"/>
<evidence type="ECO:0000259" key="1">
    <source>
        <dbReference type="Pfam" id="PF23549"/>
    </source>
</evidence>
<name>A0A1L7WTY2_9HELO</name>
<keyword evidence="3" id="KW-1185">Reference proteome</keyword>
<dbReference type="Pfam" id="PF23549">
    <property type="entry name" value="Zn_ribbon_GRF_2"/>
    <property type="match status" value="1"/>
</dbReference>
<dbReference type="OrthoDB" id="4469945at2759"/>
<organism evidence="2 3">
    <name type="scientific">Phialocephala subalpina</name>
    <dbReference type="NCBI Taxonomy" id="576137"/>
    <lineage>
        <taxon>Eukaryota</taxon>
        <taxon>Fungi</taxon>
        <taxon>Dikarya</taxon>
        <taxon>Ascomycota</taxon>
        <taxon>Pezizomycotina</taxon>
        <taxon>Leotiomycetes</taxon>
        <taxon>Helotiales</taxon>
        <taxon>Mollisiaceae</taxon>
        <taxon>Phialocephala</taxon>
        <taxon>Phialocephala fortinii species complex</taxon>
    </lineage>
</organism>
<dbReference type="EMBL" id="FJOG01000007">
    <property type="protein sequence ID" value="CZR56223.1"/>
    <property type="molecule type" value="Genomic_DNA"/>
</dbReference>
<gene>
    <name evidence="2" type="ORF">PAC_06111</name>
</gene>
<dbReference type="AlphaFoldDB" id="A0A1L7WTY2"/>
<evidence type="ECO:0000313" key="3">
    <source>
        <dbReference type="Proteomes" id="UP000184330"/>
    </source>
</evidence>
<protein>
    <recommendedName>
        <fullName evidence="1">GRF-like zinc ribbon domain-containing protein</fullName>
    </recommendedName>
</protein>
<accession>A0A1L7WTY2</accession>
<feature type="domain" description="GRF-like zinc ribbon" evidence="1">
    <location>
        <begin position="16"/>
        <end position="66"/>
    </location>
</feature>
<dbReference type="Proteomes" id="UP000184330">
    <property type="component" value="Unassembled WGS sequence"/>
</dbReference>
<reference evidence="2 3" key="1">
    <citation type="submission" date="2016-03" db="EMBL/GenBank/DDBJ databases">
        <authorList>
            <person name="Ploux O."/>
        </authorList>
    </citation>
    <scope>NUCLEOTIDE SEQUENCE [LARGE SCALE GENOMIC DNA]</scope>
    <source>
        <strain evidence="2 3">UAMH 11012</strain>
    </source>
</reference>
<dbReference type="InterPro" id="IPR056444">
    <property type="entry name" value="Zn_ribbon_GRF_2"/>
</dbReference>